<evidence type="ECO:0000313" key="1">
    <source>
        <dbReference type="EMBL" id="PKI79251.1"/>
    </source>
</evidence>
<dbReference type="Proteomes" id="UP000233551">
    <property type="component" value="Unassembled WGS sequence"/>
</dbReference>
<evidence type="ECO:0000313" key="2">
    <source>
        <dbReference type="Proteomes" id="UP000233551"/>
    </source>
</evidence>
<name>A0A2I0LEZ6_PUNGR</name>
<reference evidence="1 2" key="1">
    <citation type="submission" date="2017-11" db="EMBL/GenBank/DDBJ databases">
        <title>De-novo sequencing of pomegranate (Punica granatum L.) genome.</title>
        <authorList>
            <person name="Akparov Z."/>
            <person name="Amiraslanov A."/>
            <person name="Hajiyeva S."/>
            <person name="Abbasov M."/>
            <person name="Kaur K."/>
            <person name="Hamwieh A."/>
            <person name="Solovyev V."/>
            <person name="Salamov A."/>
            <person name="Braich B."/>
            <person name="Kosarev P."/>
            <person name="Mahmoud A."/>
            <person name="Hajiyev E."/>
            <person name="Babayeva S."/>
            <person name="Izzatullayeva V."/>
            <person name="Mammadov A."/>
            <person name="Mammadov A."/>
            <person name="Sharifova S."/>
            <person name="Ojaghi J."/>
            <person name="Eynullazada K."/>
            <person name="Bayramov B."/>
            <person name="Abdulazimova A."/>
            <person name="Shahmuradov I."/>
        </authorList>
    </citation>
    <scope>NUCLEOTIDE SEQUENCE [LARGE SCALE GENOMIC DNA]</scope>
    <source>
        <strain evidence="2">cv. AG2017</strain>
        <tissue evidence="1">Leaf</tissue>
    </source>
</reference>
<accession>A0A2I0LEZ6</accession>
<dbReference type="EMBL" id="PGOL01000014">
    <property type="protein sequence ID" value="PKI79251.1"/>
    <property type="molecule type" value="Genomic_DNA"/>
</dbReference>
<feature type="non-terminal residue" evidence="1">
    <location>
        <position position="1"/>
    </location>
</feature>
<protein>
    <submittedName>
        <fullName evidence="1">Uncharacterized protein</fullName>
    </submittedName>
</protein>
<organism evidence="1 2">
    <name type="scientific">Punica granatum</name>
    <name type="common">Pomegranate</name>
    <dbReference type="NCBI Taxonomy" id="22663"/>
    <lineage>
        <taxon>Eukaryota</taxon>
        <taxon>Viridiplantae</taxon>
        <taxon>Streptophyta</taxon>
        <taxon>Embryophyta</taxon>
        <taxon>Tracheophyta</taxon>
        <taxon>Spermatophyta</taxon>
        <taxon>Magnoliopsida</taxon>
        <taxon>eudicotyledons</taxon>
        <taxon>Gunneridae</taxon>
        <taxon>Pentapetalae</taxon>
        <taxon>rosids</taxon>
        <taxon>malvids</taxon>
        <taxon>Myrtales</taxon>
        <taxon>Lythraceae</taxon>
        <taxon>Punica</taxon>
    </lineage>
</organism>
<comment type="caution">
    <text evidence="1">The sequence shown here is derived from an EMBL/GenBank/DDBJ whole genome shotgun (WGS) entry which is preliminary data.</text>
</comment>
<dbReference type="AlphaFoldDB" id="A0A2I0LEZ6"/>
<keyword evidence="2" id="KW-1185">Reference proteome</keyword>
<gene>
    <name evidence="1" type="ORF">CRG98_000371</name>
</gene>
<proteinExistence type="predicted"/>
<sequence length="230" mass="22510">PRVLLVPAQSNERSVRLGALVDDSGVLLVPEIKNPNGTISGDGGKDPNTSPGDVVDLLVMGNKLSIHGLPLNVPYGAGGVDAGGPDTPGLGLIPVEGGDWPAELGVLVAVEEAAELDAGGGGGVVGEAPDAEVVAGVLVGDEGGLGWGVGVVEGEGGVGADLAGGVVELDDLDAVGELLEEAGDGEAVLLVPADTPVHGVDVPGRLVGVDLRALLLLVGAVMVGVAARRH</sequence>